<dbReference type="Proteomes" id="UP000049023">
    <property type="component" value="Unassembled WGS sequence"/>
</dbReference>
<evidence type="ECO:0000313" key="5">
    <source>
        <dbReference type="Proteomes" id="UP000044938"/>
    </source>
</evidence>
<dbReference type="EMBL" id="CSAJ01001450">
    <property type="protein sequence ID" value="COX99276.1"/>
    <property type="molecule type" value="Genomic_DNA"/>
</dbReference>
<name>A0A654U6M6_MYCTX</name>
<dbReference type="EMBL" id="CGCX01002188">
    <property type="protein sequence ID" value="CFS08246.1"/>
    <property type="molecule type" value="Genomic_DNA"/>
</dbReference>
<dbReference type="Proteomes" id="UP000050164">
    <property type="component" value="Unassembled WGS sequence"/>
</dbReference>
<protein>
    <submittedName>
        <fullName evidence="1">Uncharacterized protein</fullName>
    </submittedName>
</protein>
<proteinExistence type="predicted"/>
<evidence type="ECO:0000313" key="1">
    <source>
        <dbReference type="EMBL" id="CFS08246.1"/>
    </source>
</evidence>
<evidence type="ECO:0000313" key="3">
    <source>
        <dbReference type="EMBL" id="CKT75300.1"/>
    </source>
</evidence>
<evidence type="ECO:0000313" key="7">
    <source>
        <dbReference type="Proteomes" id="UP000049023"/>
    </source>
</evidence>
<evidence type="ECO:0000313" key="4">
    <source>
        <dbReference type="EMBL" id="COX99276.1"/>
    </source>
</evidence>
<reference evidence="5 6" key="1">
    <citation type="submission" date="2015-03" db="EMBL/GenBank/DDBJ databases">
        <authorList>
            <consortium name="Pathogen Informatics"/>
        </authorList>
    </citation>
    <scope>NUCLEOTIDE SEQUENCE [LARGE SCALE GENOMIC DNA]</scope>
    <source>
        <strain evidence="2 8">Bir 185</strain>
        <strain evidence="3 7">Bir 187</strain>
        <strain evidence="1 6">C09601061</strain>
        <strain evidence="4 5">M09401471</strain>
    </source>
</reference>
<sequence>MAATPPPRPEEPSELPSELIARTPFCAAVCTAWAAAAGAKPFNIELKVLVIDTPELVIDMWLLAIDTMLLIGDRCGETVFHRPPSLEEGVVPCVGWASCCSAWGTLFINWFAAAVSEASSTAAACSRSPPALVISGASSNGSNVAVAVAVAAA</sequence>
<organism evidence="1 6">
    <name type="scientific">Mycobacterium tuberculosis</name>
    <dbReference type="NCBI Taxonomy" id="1773"/>
    <lineage>
        <taxon>Bacteria</taxon>
        <taxon>Bacillati</taxon>
        <taxon>Actinomycetota</taxon>
        <taxon>Actinomycetes</taxon>
        <taxon>Mycobacteriales</taxon>
        <taxon>Mycobacteriaceae</taxon>
        <taxon>Mycobacterium</taxon>
        <taxon>Mycobacterium tuberculosis complex</taxon>
    </lineage>
</organism>
<accession>A0A654U6M6</accession>
<evidence type="ECO:0000313" key="8">
    <source>
        <dbReference type="Proteomes" id="UP000050164"/>
    </source>
</evidence>
<evidence type="ECO:0000313" key="2">
    <source>
        <dbReference type="EMBL" id="CKT55695.1"/>
    </source>
</evidence>
<dbReference type="AlphaFoldDB" id="A0A654U6M6"/>
<dbReference type="EMBL" id="CNFU01001780">
    <property type="protein sequence ID" value="CKT75300.1"/>
    <property type="molecule type" value="Genomic_DNA"/>
</dbReference>
<gene>
    <name evidence="1" type="ORF">ERS007657_03925</name>
    <name evidence="4" type="ORF">ERS007720_05056</name>
    <name evidence="2" type="ORF">ERS027659_04574</name>
    <name evidence="3" type="ORF">ERS027661_04712</name>
</gene>
<dbReference type="Proteomes" id="UP000046680">
    <property type="component" value="Unassembled WGS sequence"/>
</dbReference>
<dbReference type="EMBL" id="CNFT01001721">
    <property type="protein sequence ID" value="CKT55695.1"/>
    <property type="molecule type" value="Genomic_DNA"/>
</dbReference>
<evidence type="ECO:0000313" key="6">
    <source>
        <dbReference type="Proteomes" id="UP000046680"/>
    </source>
</evidence>
<dbReference type="Proteomes" id="UP000044938">
    <property type="component" value="Unassembled WGS sequence"/>
</dbReference>